<proteinExistence type="predicted"/>
<evidence type="ECO:0000313" key="2">
    <source>
        <dbReference type="EMBL" id="QEM14350.1"/>
    </source>
</evidence>
<accession>A0A5C1IAH9</accession>
<keyword evidence="1" id="KW-0233">DNA recombination</keyword>
<gene>
    <name evidence="2" type="ORF">DEO27_003340</name>
</gene>
<dbReference type="InterPro" id="IPR013762">
    <property type="entry name" value="Integrase-like_cat_sf"/>
</dbReference>
<evidence type="ECO:0000256" key="1">
    <source>
        <dbReference type="ARBA" id="ARBA00023172"/>
    </source>
</evidence>
<protein>
    <recommendedName>
        <fullName evidence="4">Tyr recombinase domain-containing protein</fullName>
    </recommendedName>
</protein>
<dbReference type="GO" id="GO:0015074">
    <property type="term" value="P:DNA integration"/>
    <property type="evidence" value="ECO:0007669"/>
    <property type="project" value="InterPro"/>
</dbReference>
<dbReference type="Gene3D" id="1.10.443.10">
    <property type="entry name" value="Intergrase catalytic core"/>
    <property type="match status" value="1"/>
</dbReference>
<organism evidence="2 3">
    <name type="scientific">Mucilaginibacter rubeus</name>
    <dbReference type="NCBI Taxonomy" id="2027860"/>
    <lineage>
        <taxon>Bacteria</taxon>
        <taxon>Pseudomonadati</taxon>
        <taxon>Bacteroidota</taxon>
        <taxon>Sphingobacteriia</taxon>
        <taxon>Sphingobacteriales</taxon>
        <taxon>Sphingobacteriaceae</taxon>
        <taxon>Mucilaginibacter</taxon>
    </lineage>
</organism>
<dbReference type="AlphaFoldDB" id="A0A5C1IAH9"/>
<dbReference type="InterPro" id="IPR011010">
    <property type="entry name" value="DNA_brk_join_enz"/>
</dbReference>
<name>A0A5C1IAH9_9SPHI</name>
<dbReference type="EMBL" id="CP043450">
    <property type="protein sequence ID" value="QEM14350.1"/>
    <property type="molecule type" value="Genomic_DNA"/>
</dbReference>
<evidence type="ECO:0000313" key="3">
    <source>
        <dbReference type="Proteomes" id="UP000251402"/>
    </source>
</evidence>
<dbReference type="GO" id="GO:0003677">
    <property type="term" value="F:DNA binding"/>
    <property type="evidence" value="ECO:0007669"/>
    <property type="project" value="InterPro"/>
</dbReference>
<evidence type="ECO:0008006" key="4">
    <source>
        <dbReference type="Google" id="ProtNLM"/>
    </source>
</evidence>
<dbReference type="KEGG" id="mrub:DEO27_003340"/>
<sequence>MYTVSKMLGHRHVKTTQRYTRLLEDKKRETIQRIVLEL</sequence>
<dbReference type="SUPFAM" id="SSF56349">
    <property type="entry name" value="DNA breaking-rejoining enzymes"/>
    <property type="match status" value="1"/>
</dbReference>
<keyword evidence="3" id="KW-1185">Reference proteome</keyword>
<dbReference type="OrthoDB" id="892893at2"/>
<dbReference type="Proteomes" id="UP000251402">
    <property type="component" value="Chromosome"/>
</dbReference>
<dbReference type="GO" id="GO:0006310">
    <property type="term" value="P:DNA recombination"/>
    <property type="evidence" value="ECO:0007669"/>
    <property type="project" value="UniProtKB-KW"/>
</dbReference>
<reference evidence="2" key="1">
    <citation type="submission" date="2019-08" db="EMBL/GenBank/DDBJ databases">
        <title>Comparative genome analysis confer to the adaptation heavy metal polluted environment.</title>
        <authorList>
            <person name="Li Y."/>
        </authorList>
    </citation>
    <scope>NUCLEOTIDE SEQUENCE [LARGE SCALE GENOMIC DNA]</scope>
    <source>
        <strain evidence="2">P1</strain>
    </source>
</reference>